<dbReference type="EMBL" id="SWLG01000008">
    <property type="protein sequence ID" value="TLS36820.1"/>
    <property type="molecule type" value="Genomic_DNA"/>
</dbReference>
<feature type="transmembrane region" description="Helical" evidence="8">
    <location>
        <begin position="313"/>
        <end position="335"/>
    </location>
</feature>
<dbReference type="InterPro" id="IPR020846">
    <property type="entry name" value="MFS_dom"/>
</dbReference>
<feature type="transmembrane region" description="Helical" evidence="8">
    <location>
        <begin position="176"/>
        <end position="195"/>
    </location>
</feature>
<dbReference type="Proteomes" id="UP000308230">
    <property type="component" value="Unassembled WGS sequence"/>
</dbReference>
<evidence type="ECO:0000313" key="11">
    <source>
        <dbReference type="Proteomes" id="UP000308230"/>
    </source>
</evidence>
<feature type="transmembrane region" description="Helical" evidence="8">
    <location>
        <begin position="256"/>
        <end position="278"/>
    </location>
</feature>
<protein>
    <submittedName>
        <fullName evidence="10">MFS transporter</fullName>
    </submittedName>
</protein>
<feature type="domain" description="Major facilitator superfamily (MFS) profile" evidence="9">
    <location>
        <begin position="21"/>
        <end position="394"/>
    </location>
</feature>
<evidence type="ECO:0000256" key="8">
    <source>
        <dbReference type="SAM" id="Phobius"/>
    </source>
</evidence>
<dbReference type="InterPro" id="IPR005829">
    <property type="entry name" value="Sugar_transporter_CS"/>
</dbReference>
<feature type="transmembrane region" description="Helical" evidence="8">
    <location>
        <begin position="224"/>
        <end position="244"/>
    </location>
</feature>
<dbReference type="InterPro" id="IPR036259">
    <property type="entry name" value="MFS_trans_sf"/>
</dbReference>
<dbReference type="Gene3D" id="1.20.1250.20">
    <property type="entry name" value="MFS general substrate transporter like domains"/>
    <property type="match status" value="1"/>
</dbReference>
<name>A0A5R9F2V4_9BACL</name>
<evidence type="ECO:0000256" key="6">
    <source>
        <dbReference type="ARBA" id="ARBA00022989"/>
    </source>
</evidence>
<proteinExistence type="inferred from homology"/>
<keyword evidence="3" id="KW-0813">Transport</keyword>
<evidence type="ECO:0000313" key="10">
    <source>
        <dbReference type="EMBL" id="TLS36820.1"/>
    </source>
</evidence>
<dbReference type="Pfam" id="PF07690">
    <property type="entry name" value="MFS_1"/>
    <property type="match status" value="1"/>
</dbReference>
<keyword evidence="7 8" id="KW-0472">Membrane</keyword>
<keyword evidence="5 8" id="KW-0812">Transmembrane</keyword>
<dbReference type="PANTHER" id="PTHR43271:SF1">
    <property type="entry name" value="INNER MEMBRANE TRANSPORT PROTEIN YNFM"/>
    <property type="match status" value="1"/>
</dbReference>
<feature type="transmembrane region" description="Helical" evidence="8">
    <location>
        <begin position="116"/>
        <end position="134"/>
    </location>
</feature>
<evidence type="ECO:0000256" key="2">
    <source>
        <dbReference type="ARBA" id="ARBA00008335"/>
    </source>
</evidence>
<reference evidence="10 11" key="1">
    <citation type="submission" date="2019-04" db="EMBL/GenBank/DDBJ databases">
        <title>Bacillus caeni sp. nov., a bacterium isolated from mangrove sediment.</title>
        <authorList>
            <person name="Huang H."/>
            <person name="Mo K."/>
            <person name="Hu Y."/>
        </authorList>
    </citation>
    <scope>NUCLEOTIDE SEQUENCE [LARGE SCALE GENOMIC DNA]</scope>
    <source>
        <strain evidence="10 11">HB172195</strain>
    </source>
</reference>
<comment type="subcellular location">
    <subcellularLocation>
        <location evidence="1">Cell membrane</location>
        <topology evidence="1">Multi-pass membrane protein</topology>
    </subcellularLocation>
</comment>
<gene>
    <name evidence="10" type="ORF">FCL54_12750</name>
</gene>
<feature type="transmembrane region" description="Helical" evidence="8">
    <location>
        <begin position="290"/>
        <end position="307"/>
    </location>
</feature>
<dbReference type="AlphaFoldDB" id="A0A5R9F2V4"/>
<feature type="transmembrane region" description="Helical" evidence="8">
    <location>
        <begin position="372"/>
        <end position="391"/>
    </location>
</feature>
<dbReference type="InterPro" id="IPR011701">
    <property type="entry name" value="MFS"/>
</dbReference>
<comment type="similarity">
    <text evidence="2">Belongs to the major facilitator superfamily.</text>
</comment>
<evidence type="ECO:0000256" key="7">
    <source>
        <dbReference type="ARBA" id="ARBA00023136"/>
    </source>
</evidence>
<keyword evidence="6 8" id="KW-1133">Transmembrane helix</keyword>
<feature type="transmembrane region" description="Helical" evidence="8">
    <location>
        <begin position="21"/>
        <end position="39"/>
    </location>
</feature>
<comment type="caution">
    <text evidence="10">The sequence shown here is derived from an EMBL/GenBank/DDBJ whole genome shotgun (WGS) entry which is preliminary data.</text>
</comment>
<dbReference type="PROSITE" id="PS50850">
    <property type="entry name" value="MFS"/>
    <property type="match status" value="1"/>
</dbReference>
<dbReference type="GO" id="GO:0005886">
    <property type="term" value="C:plasma membrane"/>
    <property type="evidence" value="ECO:0007669"/>
    <property type="project" value="UniProtKB-SubCell"/>
</dbReference>
<evidence type="ECO:0000256" key="5">
    <source>
        <dbReference type="ARBA" id="ARBA00022692"/>
    </source>
</evidence>
<keyword evidence="4" id="KW-1003">Cell membrane</keyword>
<dbReference type="PROSITE" id="PS00216">
    <property type="entry name" value="SUGAR_TRANSPORT_1"/>
    <property type="match status" value="1"/>
</dbReference>
<feature type="transmembrane region" description="Helical" evidence="8">
    <location>
        <begin position="146"/>
        <end position="164"/>
    </location>
</feature>
<dbReference type="CDD" id="cd17324">
    <property type="entry name" value="MFS_NepI_like"/>
    <property type="match status" value="1"/>
</dbReference>
<dbReference type="OrthoDB" id="63984at2"/>
<dbReference type="RefSeq" id="WP_138127020.1">
    <property type="nucleotide sequence ID" value="NZ_SWLG01000008.1"/>
</dbReference>
<feature type="transmembrane region" description="Helical" evidence="8">
    <location>
        <begin position="86"/>
        <end position="104"/>
    </location>
</feature>
<dbReference type="GO" id="GO:0022857">
    <property type="term" value="F:transmembrane transporter activity"/>
    <property type="evidence" value="ECO:0007669"/>
    <property type="project" value="InterPro"/>
</dbReference>
<organism evidence="10 11">
    <name type="scientific">Exobacillus caeni</name>
    <dbReference type="NCBI Taxonomy" id="2574798"/>
    <lineage>
        <taxon>Bacteria</taxon>
        <taxon>Bacillati</taxon>
        <taxon>Bacillota</taxon>
        <taxon>Bacilli</taxon>
        <taxon>Bacillales</taxon>
        <taxon>Guptibacillaceae</taxon>
        <taxon>Exobacillus</taxon>
    </lineage>
</organism>
<evidence type="ECO:0000256" key="1">
    <source>
        <dbReference type="ARBA" id="ARBA00004651"/>
    </source>
</evidence>
<feature type="transmembrane region" description="Helical" evidence="8">
    <location>
        <begin position="59"/>
        <end position="79"/>
    </location>
</feature>
<dbReference type="SUPFAM" id="SSF103473">
    <property type="entry name" value="MFS general substrate transporter"/>
    <property type="match status" value="1"/>
</dbReference>
<evidence type="ECO:0000256" key="4">
    <source>
        <dbReference type="ARBA" id="ARBA00022475"/>
    </source>
</evidence>
<dbReference type="PANTHER" id="PTHR43271">
    <property type="entry name" value="BLL2771 PROTEIN"/>
    <property type="match status" value="1"/>
</dbReference>
<evidence type="ECO:0000259" key="9">
    <source>
        <dbReference type="PROSITE" id="PS50850"/>
    </source>
</evidence>
<sequence length="398" mass="44315">MDVQPEKVLPYTKQNPEFWRIISAFTVASLLIFSTLYVFQPLLPVFVKEFNITPTSSSLLVSSSVITMTVGLFVLSFLADRYGRRPIMILSLIVTVVTLLAMPFAKYFTFIVTLRFLQGFFIAGIPAAAMGYLGDEIDRRHLSLAMTFYIASNALGGMGGRVFAGYITDLFNWETTLLTLSAFGVIVIFLFLFLLPKERLFEKKPASLKSDIKGMFVHLKDTRLIPLFITGLLLQTVFTAIWTYLPFYLHDEPFGWTLRTISFTYFAYSLGVLAPPLAGRISSRVGLPKVFFGGIILLAIGTWLTAFHYTPLILIGLGVICTGFFISHSMAAALVSRTATHHKSGASSFYLINYYVGVAIGSTAVGKLWDHFAWKGIISTSVLLFIILFFIPKLDDPS</sequence>
<accession>A0A5R9F2V4</accession>
<keyword evidence="11" id="KW-1185">Reference proteome</keyword>
<feature type="transmembrane region" description="Helical" evidence="8">
    <location>
        <begin position="347"/>
        <end position="366"/>
    </location>
</feature>
<evidence type="ECO:0000256" key="3">
    <source>
        <dbReference type="ARBA" id="ARBA00022448"/>
    </source>
</evidence>